<feature type="binding site" description="axial binding residue" evidence="15">
    <location>
        <position position="182"/>
    </location>
    <ligand>
        <name>heme b</name>
        <dbReference type="ChEBI" id="CHEBI:60344"/>
        <label>b562</label>
    </ligand>
    <ligandPart>
        <name>Fe</name>
        <dbReference type="ChEBI" id="CHEBI:18248"/>
    </ligandPart>
</feature>
<evidence type="ECO:0000256" key="11">
    <source>
        <dbReference type="ARBA" id="ARBA00023004"/>
    </source>
</evidence>
<geneLocation type="mitochondrion" evidence="19"/>
<feature type="transmembrane region" description="Helical" evidence="16">
    <location>
        <begin position="288"/>
        <end position="308"/>
    </location>
</feature>
<keyword evidence="12 16" id="KW-0496">Mitochondrion</keyword>
<keyword evidence="5 16" id="KW-0679">Respiratory chain</keyword>
<accession>A0A6M3WWK4</accession>
<evidence type="ECO:0000256" key="4">
    <source>
        <dbReference type="ARBA" id="ARBA00022617"/>
    </source>
</evidence>
<dbReference type="SUPFAM" id="SSF81342">
    <property type="entry name" value="Transmembrane di-heme cytochromes"/>
    <property type="match status" value="1"/>
</dbReference>
<feature type="transmembrane region" description="Helical" evidence="16">
    <location>
        <begin position="27"/>
        <end position="54"/>
    </location>
</feature>
<dbReference type="InterPro" id="IPR027387">
    <property type="entry name" value="Cytb/b6-like_sf"/>
</dbReference>
<comment type="similarity">
    <text evidence="16">Belongs to the cytochrome b family.</text>
</comment>
<dbReference type="GO" id="GO:0005743">
    <property type="term" value="C:mitochondrial inner membrane"/>
    <property type="evidence" value="ECO:0007669"/>
    <property type="project" value="UniProtKB-SubCell"/>
</dbReference>
<evidence type="ECO:0000256" key="12">
    <source>
        <dbReference type="ARBA" id="ARBA00023128"/>
    </source>
</evidence>
<reference evidence="19" key="1">
    <citation type="journal article" date="2020" name="J. Phycol.">
        <title>The Organelle Genomes in the Photosynthetic Red Algal Parasite Pterocladiophila hemisphaerica (Florideophyceae, Rhodophyta) Have Elevated Substitution Rates and Extreme Gene Loss in the Plastid Genome.</title>
        <authorList>
            <person name="Preuss M."/>
            <person name="Verbruggen H."/>
            <person name="Zuccarello G.C."/>
        </authorList>
    </citation>
    <scope>NUCLEOTIDE SEQUENCE</scope>
</reference>
<feature type="binding site" description="axial binding residue" evidence="15">
    <location>
        <position position="95"/>
    </location>
    <ligand>
        <name>heme b</name>
        <dbReference type="ChEBI" id="CHEBI:60344"/>
        <label>b566</label>
    </ligand>
    <ligandPart>
        <name>Fe</name>
        <dbReference type="ChEBI" id="CHEBI:18248"/>
    </ligandPart>
</feature>
<evidence type="ECO:0000256" key="13">
    <source>
        <dbReference type="ARBA" id="ARBA00023136"/>
    </source>
</evidence>
<feature type="transmembrane region" description="Helical" evidence="16">
    <location>
        <begin position="320"/>
        <end position="339"/>
    </location>
</feature>
<dbReference type="GO" id="GO:0008121">
    <property type="term" value="F:quinol-cytochrome-c reductase activity"/>
    <property type="evidence" value="ECO:0007669"/>
    <property type="project" value="InterPro"/>
</dbReference>
<evidence type="ECO:0000256" key="2">
    <source>
        <dbReference type="ARBA" id="ARBA00013531"/>
    </source>
</evidence>
<feature type="domain" description="Cytochrome b/b6 N-terminal region profile" evidence="17">
    <location>
        <begin position="1"/>
        <end position="209"/>
    </location>
</feature>
<dbReference type="GO" id="GO:0045275">
    <property type="term" value="C:respiratory chain complex III"/>
    <property type="evidence" value="ECO:0007669"/>
    <property type="project" value="InterPro"/>
</dbReference>
<keyword evidence="10 16" id="KW-1133">Transmembrane helix</keyword>
<feature type="transmembrane region" description="Helical" evidence="16">
    <location>
        <begin position="75"/>
        <end position="96"/>
    </location>
</feature>
<dbReference type="GO" id="GO:0006122">
    <property type="term" value="P:mitochondrial electron transport, ubiquinol to cytochrome c"/>
    <property type="evidence" value="ECO:0007669"/>
    <property type="project" value="TreeGrafter"/>
</dbReference>
<comment type="cofactor">
    <cofactor evidence="15">
        <name>heme</name>
        <dbReference type="ChEBI" id="CHEBI:30413"/>
    </cofactor>
    <text evidence="15">Binds 2 heme groups non-covalently.</text>
</comment>
<evidence type="ECO:0000256" key="16">
    <source>
        <dbReference type="RuleBase" id="RU362117"/>
    </source>
</evidence>
<proteinExistence type="inferred from homology"/>
<dbReference type="FunFam" id="1.20.810.10:FF:000004">
    <property type="entry name" value="Cytochrome b"/>
    <property type="match status" value="1"/>
</dbReference>
<feature type="transmembrane region" description="Helical" evidence="16">
    <location>
        <begin position="111"/>
        <end position="133"/>
    </location>
</feature>
<feature type="binding site" description="axial binding residue" evidence="15">
    <location>
        <position position="81"/>
    </location>
    <ligand>
        <name>heme b</name>
        <dbReference type="ChEBI" id="CHEBI:60344"/>
        <label>b562</label>
    </ligand>
    <ligandPart>
        <name>Fe</name>
        <dbReference type="ChEBI" id="CHEBI:18248"/>
    </ligandPart>
</feature>
<evidence type="ECO:0000256" key="5">
    <source>
        <dbReference type="ARBA" id="ARBA00022660"/>
    </source>
</evidence>
<dbReference type="SUPFAM" id="SSF81648">
    <property type="entry name" value="a domain/subunit of cytochrome bc1 complex (Ubiquinol-cytochrome c reductase)"/>
    <property type="match status" value="1"/>
</dbReference>
<feature type="domain" description="Cytochrome b/b6 C-terminal region profile" evidence="18">
    <location>
        <begin position="210"/>
        <end position="380"/>
    </location>
</feature>
<dbReference type="Pfam" id="PF00032">
    <property type="entry name" value="Cytochrom_B_C"/>
    <property type="match status" value="1"/>
</dbReference>
<keyword evidence="4 15" id="KW-0349">Heme</keyword>
<comment type="subcellular location">
    <subcellularLocation>
        <location evidence="1">Mitochondrion inner membrane</location>
        <topology evidence="1">Multi-pass membrane protein</topology>
    </subcellularLocation>
</comment>
<feature type="transmembrane region" description="Helical" evidence="16">
    <location>
        <begin position="345"/>
        <end position="372"/>
    </location>
</feature>
<dbReference type="GO" id="GO:0046872">
    <property type="term" value="F:metal ion binding"/>
    <property type="evidence" value="ECO:0007669"/>
    <property type="project" value="UniProtKB-UniRule"/>
</dbReference>
<dbReference type="InterPro" id="IPR048259">
    <property type="entry name" value="Cytochrome_b_N_euk/bac"/>
</dbReference>
<protein>
    <recommendedName>
        <fullName evidence="2 16">Cytochrome b</fullName>
    </recommendedName>
</protein>
<dbReference type="PANTHER" id="PTHR19271">
    <property type="entry name" value="CYTOCHROME B"/>
    <property type="match status" value="1"/>
</dbReference>
<comment type="cofactor">
    <cofactor evidence="16">
        <name>heme b</name>
        <dbReference type="ChEBI" id="CHEBI:60344"/>
    </cofactor>
    <text evidence="16">Binds 2 heme groups non-covalently.</text>
</comment>
<feature type="binding site" evidence="14">
    <location>
        <position position="201"/>
    </location>
    <ligand>
        <name>a ubiquinone</name>
        <dbReference type="ChEBI" id="CHEBI:16389"/>
    </ligand>
</feature>
<evidence type="ECO:0000256" key="9">
    <source>
        <dbReference type="ARBA" id="ARBA00022982"/>
    </source>
</evidence>
<sequence>MYIVKNTGISTLKNHLIDYPTPINIHYAWNFGFLAFICLFIQILTGIFLAMHYIPNINFAFTSVEHIMRDVNYGWLLRYIHSNGASMFFIVIYIHIFRGLYFSSYTHPRQWVWVIGIIIFLLMIITSFIGYVLPWGQMSLWGATVITNLVSAVPVIGNYIVTWLWGGFSVDNATLNRFFSLHYLLPFIIIAISIVHLILLHQNGSSNPLGINSTIDKISLYPYFIIKDFLGLLIFLLIFSFFLFFYSNLLGHPDNYIEANSMITPSHIVPEWYFLPFYAILRSIPHKLGGVIAMLCSIGILIFLPWLSSTEIKSSRFRPLYQFCFFLFLGCSLILGWIGGMPVEYPYIIIGQLASIFYFSYFVLILPFLGFLENFLITFNKKT</sequence>
<evidence type="ECO:0000256" key="7">
    <source>
        <dbReference type="ARBA" id="ARBA00022723"/>
    </source>
</evidence>
<keyword evidence="13 16" id="KW-0472">Membrane</keyword>
<evidence type="ECO:0000313" key="19">
    <source>
        <dbReference type="EMBL" id="QJH88490.1"/>
    </source>
</evidence>
<feature type="transmembrane region" description="Helical" evidence="16">
    <location>
        <begin position="220"/>
        <end position="246"/>
    </location>
</feature>
<evidence type="ECO:0000256" key="6">
    <source>
        <dbReference type="ARBA" id="ARBA00022692"/>
    </source>
</evidence>
<dbReference type="PROSITE" id="PS51002">
    <property type="entry name" value="CYTB_NTER"/>
    <property type="match status" value="1"/>
</dbReference>
<dbReference type="CDD" id="cd00290">
    <property type="entry name" value="cytochrome_b_C"/>
    <property type="match status" value="1"/>
</dbReference>
<feature type="transmembrane region" description="Helical" evidence="16">
    <location>
        <begin position="181"/>
        <end position="200"/>
    </location>
</feature>
<evidence type="ECO:0000256" key="3">
    <source>
        <dbReference type="ARBA" id="ARBA00022448"/>
    </source>
</evidence>
<dbReference type="Pfam" id="PF00033">
    <property type="entry name" value="Cytochrome_B"/>
    <property type="match status" value="1"/>
</dbReference>
<evidence type="ECO:0000259" key="17">
    <source>
        <dbReference type="PROSITE" id="PS51002"/>
    </source>
</evidence>
<evidence type="ECO:0000256" key="10">
    <source>
        <dbReference type="ARBA" id="ARBA00022989"/>
    </source>
</evidence>
<feature type="transmembrane region" description="Helical" evidence="16">
    <location>
        <begin position="140"/>
        <end position="161"/>
    </location>
</feature>
<evidence type="ECO:0000256" key="14">
    <source>
        <dbReference type="PIRSR" id="PIRSR038885-1"/>
    </source>
</evidence>
<name>A0A6M3WWK4_9FLOR</name>
<dbReference type="InterPro" id="IPR016174">
    <property type="entry name" value="Di-haem_cyt_TM"/>
</dbReference>
<dbReference type="PANTHER" id="PTHR19271:SF16">
    <property type="entry name" value="CYTOCHROME B"/>
    <property type="match status" value="1"/>
</dbReference>
<feature type="binding site" description="axial binding residue" evidence="15">
    <location>
        <position position="196"/>
    </location>
    <ligand>
        <name>heme b</name>
        <dbReference type="ChEBI" id="CHEBI:60344"/>
        <label>b566</label>
    </ligand>
    <ligandPart>
        <name>Fe</name>
        <dbReference type="ChEBI" id="CHEBI:18248"/>
    </ligandPart>
</feature>
<keyword evidence="3 16" id="KW-0813">Transport</keyword>
<dbReference type="InterPro" id="IPR030689">
    <property type="entry name" value="Cytochrome_b"/>
</dbReference>
<evidence type="ECO:0000256" key="1">
    <source>
        <dbReference type="ARBA" id="ARBA00004448"/>
    </source>
</evidence>
<dbReference type="PIRSF" id="PIRSF038885">
    <property type="entry name" value="COB"/>
    <property type="match status" value="1"/>
</dbReference>
<dbReference type="InterPro" id="IPR005797">
    <property type="entry name" value="Cyt_b/b6_N"/>
</dbReference>
<keyword evidence="9 16" id="KW-0249">Electron transport</keyword>
<dbReference type="InterPro" id="IPR036150">
    <property type="entry name" value="Cyt_b/b6_C_sf"/>
</dbReference>
<organism evidence="19">
    <name type="scientific">Pterocladiophila hemisphaerica</name>
    <dbReference type="NCBI Taxonomy" id="2712948"/>
    <lineage>
        <taxon>Eukaryota</taxon>
        <taxon>Rhodophyta</taxon>
        <taxon>Florideophyceae</taxon>
        <taxon>Rhodymeniophycidae</taxon>
        <taxon>Gracilariales</taxon>
        <taxon>Pterocladiophilaceae</taxon>
        <taxon>Pterocladiophila</taxon>
    </lineage>
</organism>
<keyword evidence="6 16" id="KW-0812">Transmembrane</keyword>
<comment type="function">
    <text evidence="16">Component of the ubiquinol-cytochrome c reductase complex (complex III or cytochrome b-c1 complex) that is part of the mitochondrial respiratory chain. The b-c1 complex mediates electron transfer from ubiquinol to cytochrome c. Contributes to the generation of a proton gradient across the mitochondrial membrane that is then used for ATP synthesis.</text>
</comment>
<dbReference type="Gene3D" id="1.20.810.10">
    <property type="entry name" value="Cytochrome Bc1 Complex, Chain C"/>
    <property type="match status" value="1"/>
</dbReference>
<dbReference type="InterPro" id="IPR048260">
    <property type="entry name" value="Cytochrome_b_C_euk/bac"/>
</dbReference>
<dbReference type="EMBL" id="MT117919">
    <property type="protein sequence ID" value="QJH88490.1"/>
    <property type="molecule type" value="Genomic_DNA"/>
</dbReference>
<evidence type="ECO:0000256" key="8">
    <source>
        <dbReference type="ARBA" id="ARBA00022792"/>
    </source>
</evidence>
<keyword evidence="8" id="KW-0999">Mitochondrion inner membrane</keyword>
<dbReference type="CDD" id="cd00284">
    <property type="entry name" value="Cytochrome_b_N"/>
    <property type="match status" value="1"/>
</dbReference>
<gene>
    <name evidence="19" type="primary">cob</name>
</gene>
<dbReference type="AlphaFoldDB" id="A0A6M3WWK4"/>
<keyword evidence="11 15" id="KW-0408">Iron</keyword>
<keyword evidence="7 15" id="KW-0479">Metal-binding</keyword>
<dbReference type="GO" id="GO:0016491">
    <property type="term" value="F:oxidoreductase activity"/>
    <property type="evidence" value="ECO:0007669"/>
    <property type="project" value="UniProtKB-UniRule"/>
</dbReference>
<evidence type="ECO:0000256" key="15">
    <source>
        <dbReference type="PIRSR" id="PIRSR038885-2"/>
    </source>
</evidence>
<evidence type="ECO:0000259" key="18">
    <source>
        <dbReference type="PROSITE" id="PS51003"/>
    </source>
</evidence>
<dbReference type="InterPro" id="IPR005798">
    <property type="entry name" value="Cyt_b/b6_C"/>
</dbReference>
<dbReference type="PROSITE" id="PS51003">
    <property type="entry name" value="CYTB_CTER"/>
    <property type="match status" value="1"/>
</dbReference>